<feature type="compositionally biased region" description="Low complexity" evidence="2">
    <location>
        <begin position="107"/>
        <end position="118"/>
    </location>
</feature>
<name>A0A380TBU1_9ZZZZ</name>
<protein>
    <submittedName>
        <fullName evidence="3">Cell division topological specificity factor</fullName>
    </submittedName>
</protein>
<keyword evidence="3" id="KW-0132">Cell division</keyword>
<dbReference type="EMBL" id="UIDG01000067">
    <property type="protein sequence ID" value="SUS04941.1"/>
    <property type="molecule type" value="Genomic_DNA"/>
</dbReference>
<dbReference type="Gene3D" id="3.30.1070.10">
    <property type="entry name" value="Cell division topological specificity factor MinE"/>
    <property type="match status" value="1"/>
</dbReference>
<sequence>MNILSFLRPKSTLPTAEQAKERLKIVLAHERSYASAPDYLPRLQNEILQVIARYVELEQDKLTVKLENFGSTSRLEVNIDLPKTAASVAVSPANQADRTSDDEATAADDPATDARAVS</sequence>
<keyword evidence="3" id="KW-0131">Cell cycle</keyword>
<dbReference type="SUPFAM" id="SSF55229">
    <property type="entry name" value="Cell division protein MinE topological specificity domain"/>
    <property type="match status" value="1"/>
</dbReference>
<evidence type="ECO:0000256" key="1">
    <source>
        <dbReference type="ARBA" id="ARBA00008168"/>
    </source>
</evidence>
<comment type="similarity">
    <text evidence="1">Belongs to the MinE family.</text>
</comment>
<evidence type="ECO:0000313" key="3">
    <source>
        <dbReference type="EMBL" id="SUS04941.1"/>
    </source>
</evidence>
<feature type="region of interest" description="Disordered" evidence="2">
    <location>
        <begin position="88"/>
        <end position="118"/>
    </location>
</feature>
<dbReference type="HAMAP" id="MF_00262">
    <property type="entry name" value="MinE"/>
    <property type="match status" value="1"/>
</dbReference>
<dbReference type="AlphaFoldDB" id="A0A380TBU1"/>
<dbReference type="InterPro" id="IPR036707">
    <property type="entry name" value="MinE_sf"/>
</dbReference>
<reference evidence="3" key="1">
    <citation type="submission" date="2018-07" db="EMBL/GenBank/DDBJ databases">
        <authorList>
            <person name="Quirk P.G."/>
            <person name="Krulwich T.A."/>
        </authorList>
    </citation>
    <scope>NUCLEOTIDE SEQUENCE</scope>
</reference>
<dbReference type="InterPro" id="IPR005527">
    <property type="entry name" value="MinE"/>
</dbReference>
<dbReference type="GO" id="GO:0051301">
    <property type="term" value="P:cell division"/>
    <property type="evidence" value="ECO:0007669"/>
    <property type="project" value="UniProtKB-KW"/>
</dbReference>
<gene>
    <name evidence="3" type="primary">minE</name>
    <name evidence="3" type="ORF">DF3PB_1590007</name>
</gene>
<dbReference type="Pfam" id="PF03776">
    <property type="entry name" value="MinE"/>
    <property type="match status" value="1"/>
</dbReference>
<organism evidence="3">
    <name type="scientific">metagenome</name>
    <dbReference type="NCBI Taxonomy" id="256318"/>
    <lineage>
        <taxon>unclassified sequences</taxon>
        <taxon>metagenomes</taxon>
    </lineage>
</organism>
<accession>A0A380TBU1</accession>
<dbReference type="NCBIfam" id="NF001422">
    <property type="entry name" value="PRK00296.1"/>
    <property type="match status" value="1"/>
</dbReference>
<dbReference type="NCBIfam" id="TIGR01215">
    <property type="entry name" value="minE"/>
    <property type="match status" value="1"/>
</dbReference>
<evidence type="ECO:0000256" key="2">
    <source>
        <dbReference type="SAM" id="MobiDB-lite"/>
    </source>
</evidence>
<proteinExistence type="inferred from homology"/>
<dbReference type="GO" id="GO:0032955">
    <property type="term" value="P:regulation of division septum assembly"/>
    <property type="evidence" value="ECO:0007669"/>
    <property type="project" value="InterPro"/>
</dbReference>